<accession>A0ABD6HED3</accession>
<protein>
    <submittedName>
        <fullName evidence="3">Uncharacterized protein</fullName>
    </submittedName>
</protein>
<evidence type="ECO:0000313" key="2">
    <source>
        <dbReference type="EMBL" id="MUO44402.1"/>
    </source>
</evidence>
<dbReference type="RefSeq" id="WP_041698597.1">
    <property type="nucleotide sequence ID" value="NZ_CP056043.1"/>
</dbReference>
<dbReference type="Proteomes" id="UP000179536">
    <property type="component" value="Unassembled WGS sequence"/>
</dbReference>
<proteinExistence type="predicted"/>
<evidence type="ECO:0000313" key="3">
    <source>
        <dbReference type="EMBL" id="MUP12571.1"/>
    </source>
</evidence>
<dbReference type="Proteomes" id="UP000179454">
    <property type="component" value="Unassembled WGS sequence"/>
</dbReference>
<keyword evidence="1" id="KW-0812">Transmembrane</keyword>
<keyword evidence="4" id="KW-1185">Reference proteome</keyword>
<reference evidence="4 5" key="1">
    <citation type="submission" date="2019-11" db="EMBL/GenBank/DDBJ databases">
        <title>Whole-genome sequencing of Allorhizobium vitis.</title>
        <authorList>
            <person name="Gan H.M."/>
            <person name="Savka M.A."/>
        </authorList>
    </citation>
    <scope>NUCLEOTIDE SEQUENCE [LARGE SCALE GENOMIC DNA]</scope>
    <source>
        <strain evidence="3 5">RF2/1</strain>
        <strain evidence="2 4">T1/7</strain>
    </source>
</reference>
<dbReference type="EMBL" id="MBFE02000019">
    <property type="protein sequence ID" value="MUO44402.1"/>
    <property type="molecule type" value="Genomic_DNA"/>
</dbReference>
<keyword evidence="1" id="KW-1133">Transmembrane helix</keyword>
<gene>
    <name evidence="3" type="ORF">BBK91_022165</name>
    <name evidence="2" type="ORF">BBL17_021725</name>
</gene>
<comment type="caution">
    <text evidence="3">The sequence shown here is derived from an EMBL/GenBank/DDBJ whole genome shotgun (WGS) entry which is preliminary data.</text>
</comment>
<organism evidence="3 5">
    <name type="scientific">Agrobacterium vitis</name>
    <name type="common">Rhizobium vitis</name>
    <dbReference type="NCBI Taxonomy" id="373"/>
    <lineage>
        <taxon>Bacteria</taxon>
        <taxon>Pseudomonadati</taxon>
        <taxon>Pseudomonadota</taxon>
        <taxon>Alphaproteobacteria</taxon>
        <taxon>Hyphomicrobiales</taxon>
        <taxon>Rhizobiaceae</taxon>
        <taxon>Rhizobium/Agrobacterium group</taxon>
        <taxon>Agrobacterium</taxon>
    </lineage>
</organism>
<dbReference type="EMBL" id="MBFA02000018">
    <property type="protein sequence ID" value="MUP12571.1"/>
    <property type="molecule type" value="Genomic_DNA"/>
</dbReference>
<evidence type="ECO:0000313" key="4">
    <source>
        <dbReference type="Proteomes" id="UP000179454"/>
    </source>
</evidence>
<name>A0ABD6HED3_AGRVI</name>
<evidence type="ECO:0000313" key="5">
    <source>
        <dbReference type="Proteomes" id="UP000179536"/>
    </source>
</evidence>
<dbReference type="AlphaFoldDB" id="A0ABD6HED3"/>
<feature type="transmembrane region" description="Helical" evidence="1">
    <location>
        <begin position="45"/>
        <end position="62"/>
    </location>
</feature>
<keyword evidence="1" id="KW-0472">Membrane</keyword>
<sequence length="63" mass="7273">MNMIVNDPCFFSVSSIEPGAYCMPRARVSRRVRHDRKNRARINRIVWAFGLFSMLMLSVALIA</sequence>
<evidence type="ECO:0000256" key="1">
    <source>
        <dbReference type="SAM" id="Phobius"/>
    </source>
</evidence>